<reference evidence="3" key="3">
    <citation type="submission" date="2018-08" db="UniProtKB">
        <authorList>
            <consortium name="EnsemblPlants"/>
        </authorList>
    </citation>
    <scope>IDENTIFICATION</scope>
    <source>
        <strain evidence="3">cv. Bd21</strain>
    </source>
</reference>
<evidence type="ECO:0000313" key="4">
    <source>
        <dbReference type="Proteomes" id="UP000008810"/>
    </source>
</evidence>
<reference evidence="2" key="2">
    <citation type="submission" date="2017-06" db="EMBL/GenBank/DDBJ databases">
        <title>WGS assembly of Brachypodium distachyon.</title>
        <authorList>
            <consortium name="The International Brachypodium Initiative"/>
            <person name="Lucas S."/>
            <person name="Harmon-Smith M."/>
            <person name="Lail K."/>
            <person name="Tice H."/>
            <person name="Grimwood J."/>
            <person name="Bruce D."/>
            <person name="Barry K."/>
            <person name="Shu S."/>
            <person name="Lindquist E."/>
            <person name="Wang M."/>
            <person name="Pitluck S."/>
            <person name="Vogel J.P."/>
            <person name="Garvin D.F."/>
            <person name="Mockler T.C."/>
            <person name="Schmutz J."/>
            <person name="Rokhsar D."/>
            <person name="Bevan M.W."/>
        </authorList>
    </citation>
    <scope>NUCLEOTIDE SEQUENCE</scope>
    <source>
        <strain evidence="2">Bd21</strain>
    </source>
</reference>
<keyword evidence="4" id="KW-1185">Reference proteome</keyword>
<evidence type="ECO:0000313" key="2">
    <source>
        <dbReference type="EMBL" id="KQJ88075.1"/>
    </source>
</evidence>
<dbReference type="AlphaFoldDB" id="A0A0Q3HI46"/>
<dbReference type="EMBL" id="CM000883">
    <property type="protein sequence ID" value="KQJ88075.1"/>
    <property type="molecule type" value="Genomic_DNA"/>
</dbReference>
<feature type="region of interest" description="Disordered" evidence="1">
    <location>
        <begin position="127"/>
        <end position="197"/>
    </location>
</feature>
<reference evidence="2 3" key="1">
    <citation type="journal article" date="2010" name="Nature">
        <title>Genome sequencing and analysis of the model grass Brachypodium distachyon.</title>
        <authorList>
            <consortium name="International Brachypodium Initiative"/>
        </authorList>
    </citation>
    <scope>NUCLEOTIDE SEQUENCE [LARGE SCALE GENOMIC DNA]</scope>
    <source>
        <strain evidence="2 3">Bd21</strain>
    </source>
</reference>
<feature type="region of interest" description="Disordered" evidence="1">
    <location>
        <begin position="1"/>
        <end position="32"/>
    </location>
</feature>
<evidence type="ECO:0000256" key="1">
    <source>
        <dbReference type="SAM" id="MobiDB-lite"/>
    </source>
</evidence>
<name>A0A0Q3HI46_BRADI</name>
<feature type="compositionally biased region" description="Basic and acidic residues" evidence="1">
    <location>
        <begin position="1"/>
        <end position="13"/>
    </location>
</feature>
<feature type="compositionally biased region" description="Basic residues" evidence="1">
    <location>
        <begin position="172"/>
        <end position="182"/>
    </location>
</feature>
<gene>
    <name evidence="2" type="ORF">BRADI_4g15156v3</name>
</gene>
<organism evidence="2">
    <name type="scientific">Brachypodium distachyon</name>
    <name type="common">Purple false brome</name>
    <name type="synonym">Trachynia distachya</name>
    <dbReference type="NCBI Taxonomy" id="15368"/>
    <lineage>
        <taxon>Eukaryota</taxon>
        <taxon>Viridiplantae</taxon>
        <taxon>Streptophyta</taxon>
        <taxon>Embryophyta</taxon>
        <taxon>Tracheophyta</taxon>
        <taxon>Spermatophyta</taxon>
        <taxon>Magnoliopsida</taxon>
        <taxon>Liliopsida</taxon>
        <taxon>Poales</taxon>
        <taxon>Poaceae</taxon>
        <taxon>BOP clade</taxon>
        <taxon>Pooideae</taxon>
        <taxon>Stipodae</taxon>
        <taxon>Brachypodieae</taxon>
        <taxon>Brachypodium</taxon>
    </lineage>
</organism>
<dbReference type="Gramene" id="KQJ88075">
    <property type="protein sequence ID" value="KQJ88075"/>
    <property type="gene ID" value="BRADI_4g15156v3"/>
</dbReference>
<evidence type="ECO:0000313" key="3">
    <source>
        <dbReference type="EnsemblPlants" id="KQJ88075"/>
    </source>
</evidence>
<dbReference type="EnsemblPlants" id="KQJ88075">
    <property type="protein sequence ID" value="KQJ88075"/>
    <property type="gene ID" value="BRADI_4g15156v3"/>
</dbReference>
<sequence>MVGEKQRHNDASKKVTAPAGVTVAGSGQRPEAWLSPGIASPPTMRNQLGHLRLHQQDLAQSEQIWQLQGHQPLCSAATPPHREVVRAAEAHCPAPSGHRADGPQSAPHSPLQAIACCQRQLAAAMPWPRIRAARKGKTPPRSPDRRRGSSRRQQPAPLVAAAHQPREGTAEKKKRPRRRRPSPRLCPAACSGAARWR</sequence>
<accession>A0A0Q3HI46</accession>
<dbReference type="Proteomes" id="UP000008810">
    <property type="component" value="Chromosome 4"/>
</dbReference>
<dbReference type="InParanoid" id="A0A0Q3HI46"/>
<proteinExistence type="predicted"/>
<protein>
    <submittedName>
        <fullName evidence="2 3">Uncharacterized protein</fullName>
    </submittedName>
</protein>